<dbReference type="InterPro" id="IPR013189">
    <property type="entry name" value="Glyco_hydro_32_C"/>
</dbReference>
<dbReference type="AlphaFoldDB" id="A0A645CSL7"/>
<dbReference type="EMBL" id="VSSQ01029692">
    <property type="protein sequence ID" value="MPM79917.1"/>
    <property type="molecule type" value="Genomic_DNA"/>
</dbReference>
<dbReference type="Gene3D" id="2.60.120.560">
    <property type="entry name" value="Exo-inulinase, domain 1"/>
    <property type="match status" value="1"/>
</dbReference>
<reference evidence="2" key="1">
    <citation type="submission" date="2019-08" db="EMBL/GenBank/DDBJ databases">
        <authorList>
            <person name="Kucharzyk K."/>
            <person name="Murdoch R.W."/>
            <person name="Higgins S."/>
            <person name="Loffler F."/>
        </authorList>
    </citation>
    <scope>NUCLEOTIDE SEQUENCE</scope>
</reference>
<comment type="caution">
    <text evidence="2">The sequence shown here is derived from an EMBL/GenBank/DDBJ whole genome shotgun (WGS) entry which is preliminary data.</text>
</comment>
<protein>
    <recommendedName>
        <fullName evidence="1">Glycosyl hydrolase family 32 C-terminal domain-containing protein</fullName>
    </recommendedName>
</protein>
<proteinExistence type="predicted"/>
<name>A0A645CSL7_9ZZZZ</name>
<evidence type="ECO:0000259" key="1">
    <source>
        <dbReference type="Pfam" id="PF08244"/>
    </source>
</evidence>
<feature type="domain" description="Glycosyl hydrolase family 32 C-terminal" evidence="1">
    <location>
        <begin position="38"/>
        <end position="87"/>
    </location>
</feature>
<evidence type="ECO:0000313" key="2">
    <source>
        <dbReference type="EMBL" id="MPM79917.1"/>
    </source>
</evidence>
<dbReference type="InterPro" id="IPR013320">
    <property type="entry name" value="ConA-like_dom_sf"/>
</dbReference>
<dbReference type="Pfam" id="PF08244">
    <property type="entry name" value="Glyco_hydro_32C"/>
    <property type="match status" value="1"/>
</dbReference>
<gene>
    <name evidence="2" type="ORF">SDC9_126960</name>
</gene>
<sequence length="92" mass="10907">MNLRSDVELFFENNIFTLKLGKSGYGRDERHVYIDFLENLQIYSDTSSLEIFINNGEKVMTTRVYDDNSKIEIKYNINGKLELYNLNSYSYK</sequence>
<dbReference type="SUPFAM" id="SSF49899">
    <property type="entry name" value="Concanavalin A-like lectins/glucanases"/>
    <property type="match status" value="1"/>
</dbReference>
<accession>A0A645CSL7</accession>
<organism evidence="2">
    <name type="scientific">bioreactor metagenome</name>
    <dbReference type="NCBI Taxonomy" id="1076179"/>
    <lineage>
        <taxon>unclassified sequences</taxon>
        <taxon>metagenomes</taxon>
        <taxon>ecological metagenomes</taxon>
    </lineage>
</organism>